<dbReference type="PANTHER" id="PTHR12993:SF11">
    <property type="entry name" value="N-ACETYLGLUCOSAMINYL-PHOSPHATIDYLINOSITOL DE-N-ACETYLASE"/>
    <property type="match status" value="1"/>
</dbReference>
<name>M1WVM5_PSEP2</name>
<gene>
    <name evidence="1" type="ordered locus">BN4_11366</name>
</gene>
<accession>M1WVM5</accession>
<dbReference type="AlphaFoldDB" id="M1WVM5"/>
<dbReference type="KEGG" id="dpi:BN4_11366"/>
<dbReference type="GO" id="GO:0016811">
    <property type="term" value="F:hydrolase activity, acting on carbon-nitrogen (but not peptide) bonds, in linear amides"/>
    <property type="evidence" value="ECO:0007669"/>
    <property type="project" value="TreeGrafter"/>
</dbReference>
<reference evidence="2" key="2">
    <citation type="journal article" date="2013" name="Stand. Genomic Sci.">
        <title>Complete genome sequence of Desulfocapsa sulfexigens, a marine deltaproteobacterium specialized in disproportionating inorganic sulfur compounds.</title>
        <authorList>
            <person name="Finster K.W."/>
            <person name="Kjeldsen K.U."/>
            <person name="Kube M."/>
            <person name="Reinhardt R."/>
            <person name="Mussmann M."/>
            <person name="Amann R."/>
            <person name="Schreiber L."/>
        </authorList>
    </citation>
    <scope>NUCLEOTIDE SEQUENCE [LARGE SCALE GENOMIC DNA]</scope>
    <source>
        <strain evidence="2">DSM 10523 / SB164P1</strain>
    </source>
</reference>
<dbReference type="InterPro" id="IPR024078">
    <property type="entry name" value="LmbE-like_dom_sf"/>
</dbReference>
<dbReference type="PATRIC" id="fig|879567.3.peg.1422"/>
<dbReference type="SUPFAM" id="SSF102588">
    <property type="entry name" value="LmbE-like"/>
    <property type="match status" value="1"/>
</dbReference>
<dbReference type="Proteomes" id="UP000011724">
    <property type="component" value="Chromosome"/>
</dbReference>
<protein>
    <recommendedName>
        <fullName evidence="3">LmbE family protein</fullName>
    </recommendedName>
</protein>
<dbReference type="OrthoDB" id="9816564at2"/>
<dbReference type="Pfam" id="PF02585">
    <property type="entry name" value="PIG-L"/>
    <property type="match status" value="1"/>
</dbReference>
<dbReference type="Gene3D" id="3.40.50.10320">
    <property type="entry name" value="LmbE-like"/>
    <property type="match status" value="1"/>
</dbReference>
<proteinExistence type="predicted"/>
<sequence length="260" mass="28911">MPCASRAHSLLKRTCTIETVDNLVLNSNIDSILVIAAHPDDEILGCGASMARLAAGGVKVHVVYVATGVAGRYENPVENTQKIAEQVFELKKDVAQACDVIGVRSHSFLDFPDNRLDTVPLMDISHKLKKNIQKLRPCAVLTHHHGDYNWDHSRVFEATLMACRPNFGDYYPQELYSYEVLSSTERAPAEPHRAFLPNVYVDASEGLDAKLKAIQCYRTELNPYPHPRSVKAVKNLAGVRGNEVGLEFAEAFRLIRNIVS</sequence>
<dbReference type="EMBL" id="FO203427">
    <property type="protein sequence ID" value="CCH48603.1"/>
    <property type="molecule type" value="Genomic_DNA"/>
</dbReference>
<dbReference type="PANTHER" id="PTHR12993">
    <property type="entry name" value="N-ACETYLGLUCOSAMINYL-PHOSPHATIDYLINOSITOL DE-N-ACETYLASE-RELATED"/>
    <property type="match status" value="1"/>
</dbReference>
<dbReference type="HOGENOM" id="CLU_049311_6_0_7"/>
<dbReference type="eggNOG" id="COG2120">
    <property type="taxonomic scope" value="Bacteria"/>
</dbReference>
<evidence type="ECO:0008006" key="3">
    <source>
        <dbReference type="Google" id="ProtNLM"/>
    </source>
</evidence>
<keyword evidence="2" id="KW-1185">Reference proteome</keyword>
<dbReference type="InterPro" id="IPR003737">
    <property type="entry name" value="GlcNAc_PI_deacetylase-related"/>
</dbReference>
<evidence type="ECO:0000313" key="2">
    <source>
        <dbReference type="Proteomes" id="UP000011724"/>
    </source>
</evidence>
<evidence type="ECO:0000313" key="1">
    <source>
        <dbReference type="EMBL" id="CCH48603.1"/>
    </source>
</evidence>
<reference evidence="1 2" key="1">
    <citation type="journal article" date="2013" name="PLoS ONE">
        <title>The first genomic and proteomic characterization of a deep-sea sulfate reducer: insights into the piezophilic lifestyle of Desulfovibrio piezophilus.</title>
        <authorList>
            <person name="Pradel N."/>
            <person name="Ji B."/>
            <person name="Gimenez G."/>
            <person name="Talla E."/>
            <person name="Lenoble P."/>
            <person name="Garel M."/>
            <person name="Tamburini C."/>
            <person name="Fourquet P."/>
            <person name="Lebrun R."/>
            <person name="Bertin P."/>
            <person name="Denis Y."/>
            <person name="Pophillat M."/>
            <person name="Barbe V."/>
            <person name="Ollivier B."/>
            <person name="Dolla A."/>
        </authorList>
    </citation>
    <scope>NUCLEOTIDE SEQUENCE [LARGE SCALE GENOMIC DNA]</scope>
    <source>
        <strain evidence="2">DSM 10523 / SB164P1</strain>
    </source>
</reference>
<dbReference type="BioCyc" id="DPIE1322246:BN4_RS06830-MONOMER"/>
<dbReference type="STRING" id="1322246.BN4_11366"/>
<organism evidence="1 2">
    <name type="scientific">Pseudodesulfovibrio piezophilus (strain DSM 21447 / JCM 15486 / C1TLV30)</name>
    <name type="common">Desulfovibrio piezophilus</name>
    <dbReference type="NCBI Taxonomy" id="1322246"/>
    <lineage>
        <taxon>Bacteria</taxon>
        <taxon>Pseudomonadati</taxon>
        <taxon>Thermodesulfobacteriota</taxon>
        <taxon>Desulfovibrionia</taxon>
        <taxon>Desulfovibrionales</taxon>
        <taxon>Desulfovibrionaceae</taxon>
    </lineage>
</organism>